<dbReference type="GO" id="GO:0004674">
    <property type="term" value="F:protein serine/threonine kinase activity"/>
    <property type="evidence" value="ECO:0007669"/>
    <property type="project" value="UniProtKB-KW"/>
</dbReference>
<evidence type="ECO:0000313" key="15">
    <source>
        <dbReference type="Proteomes" id="UP000256964"/>
    </source>
</evidence>
<evidence type="ECO:0000256" key="7">
    <source>
        <dbReference type="PIRSR" id="PIRSR630616-1"/>
    </source>
</evidence>
<dbReference type="EMBL" id="KZ857534">
    <property type="protein sequence ID" value="RDX40855.1"/>
    <property type="molecule type" value="Genomic_DNA"/>
</dbReference>
<accession>A0A371CKQ0</accession>
<dbReference type="PROSITE" id="PS00108">
    <property type="entry name" value="PROTEIN_KINASE_ST"/>
    <property type="match status" value="1"/>
</dbReference>
<protein>
    <submittedName>
        <fullName evidence="14">Pkinase-domain-containing protein</fullName>
    </submittedName>
</protein>
<sequence>MQAEDDHMQTDDGAQTQQPTQSTQQASQDEVVLDEHLWGYLIPCSANLRRIDFQKIKLTYRIGRNREEHKNDIILPGMKISNFHCTIEWDGDETAKSAVKVTDLSSNGTFINGEKIGKGKCKVLRDGNELAFGTCAPQPAAGGLEDYRFVFRHIACGPPSRGLYKYYDLQHELGKGSFATVMKALHREEGKWYAVKMIQANKLRRGLSSATINGNGNGKGAKSNDKASNFAREINILERLQHPNICQLKEVFFESYNINLVLEWVPGGDLLDYILKRGGLPEPEAQSLTYQICDALAYVHSQGIAHRDLKPENVLLTDDNPPVVKVADFGLAKVIDSMTMLRTLCGTPVYLAPEVVNQTEDNEGYDQVVDSWSVGVIVFSMLTLSTPFGEEDTTTDVKIRVRNRRVEWHLLRERCTNPVAEDFLRGLLEYDPRKRMSLADARLHPWLAEQHAAAPPAPAPAALPAHPAPANLPAHPRRTASLEPDHPIDASLRSIALDGMALDDSMDAEPDEPESGRSTPEYVPEDEDSQSQSQANGRFGLPISRQQSRLRRRVDIIRSAENRGEELPSPSQEMKQRAAAEEAEENGAGPSRKRKAAAALDFESSLTPMEEEEEDEEEEEEEEPVAAPRGRGAPANKRGRGGRKTTAPPPSAVKRGRGRAAAPVLAIAAAPANGDDGEVGGRRRSTRLHQASPAKQKVARRG</sequence>
<feature type="binding site" evidence="8 10">
    <location>
        <position position="196"/>
    </location>
    <ligand>
        <name>ATP</name>
        <dbReference type="ChEBI" id="CHEBI:30616"/>
    </ligand>
</feature>
<dbReference type="InterPro" id="IPR008271">
    <property type="entry name" value="Ser/Thr_kinase_AS"/>
</dbReference>
<feature type="region of interest" description="Disordered" evidence="11">
    <location>
        <begin position="1"/>
        <end position="28"/>
    </location>
</feature>
<keyword evidence="6 8" id="KW-0067">ATP-binding</keyword>
<dbReference type="Pfam" id="PF00069">
    <property type="entry name" value="Pkinase"/>
    <property type="match status" value="1"/>
</dbReference>
<dbReference type="PROSITE" id="PS50006">
    <property type="entry name" value="FHA_DOMAIN"/>
    <property type="match status" value="1"/>
</dbReference>
<dbReference type="PANTHER" id="PTHR24350">
    <property type="entry name" value="SERINE/THREONINE-PROTEIN KINASE IAL-RELATED"/>
    <property type="match status" value="1"/>
</dbReference>
<feature type="compositionally biased region" description="Acidic residues" evidence="11">
    <location>
        <begin position="609"/>
        <end position="624"/>
    </location>
</feature>
<evidence type="ECO:0000256" key="8">
    <source>
        <dbReference type="PIRSR" id="PIRSR630616-2"/>
    </source>
</evidence>
<evidence type="ECO:0000256" key="10">
    <source>
        <dbReference type="PROSITE-ProRule" id="PRU10141"/>
    </source>
</evidence>
<feature type="region of interest" description="Disordered" evidence="11">
    <location>
        <begin position="451"/>
        <end position="485"/>
    </location>
</feature>
<feature type="compositionally biased region" description="Basic and acidic residues" evidence="11">
    <location>
        <begin position="553"/>
        <end position="566"/>
    </location>
</feature>
<feature type="compositionally biased region" description="Low complexity" evidence="11">
    <location>
        <begin position="462"/>
        <end position="474"/>
    </location>
</feature>
<keyword evidence="4 8" id="KW-0547">Nucleotide-binding</keyword>
<dbReference type="InterPro" id="IPR008984">
    <property type="entry name" value="SMAD_FHA_dom_sf"/>
</dbReference>
<evidence type="ECO:0000256" key="2">
    <source>
        <dbReference type="ARBA" id="ARBA00022527"/>
    </source>
</evidence>
<dbReference type="SUPFAM" id="SSF49879">
    <property type="entry name" value="SMAD/FHA domain"/>
    <property type="match status" value="1"/>
</dbReference>
<dbReference type="SMART" id="SM00220">
    <property type="entry name" value="S_TKc"/>
    <property type="match status" value="1"/>
</dbReference>
<keyword evidence="15" id="KW-1185">Reference proteome</keyword>
<evidence type="ECO:0000256" key="9">
    <source>
        <dbReference type="PIRSR" id="PIRSR630616-3"/>
    </source>
</evidence>
<evidence type="ECO:0000256" key="5">
    <source>
        <dbReference type="ARBA" id="ARBA00022777"/>
    </source>
</evidence>
<evidence type="ECO:0000256" key="11">
    <source>
        <dbReference type="SAM" id="MobiDB-lite"/>
    </source>
</evidence>
<dbReference type="GO" id="GO:0005524">
    <property type="term" value="F:ATP binding"/>
    <property type="evidence" value="ECO:0007669"/>
    <property type="project" value="UniProtKB-UniRule"/>
</dbReference>
<reference evidence="14 15" key="1">
    <citation type="journal article" date="2018" name="Biotechnol. Biofuels">
        <title>Integrative visual omics of the white-rot fungus Polyporus brumalis exposes the biotechnological potential of its oxidative enzymes for delignifying raw plant biomass.</title>
        <authorList>
            <person name="Miyauchi S."/>
            <person name="Rancon A."/>
            <person name="Drula E."/>
            <person name="Hage H."/>
            <person name="Chaduli D."/>
            <person name="Favel A."/>
            <person name="Grisel S."/>
            <person name="Henrissat B."/>
            <person name="Herpoel-Gimbert I."/>
            <person name="Ruiz-Duenas F.J."/>
            <person name="Chevret D."/>
            <person name="Hainaut M."/>
            <person name="Lin J."/>
            <person name="Wang M."/>
            <person name="Pangilinan J."/>
            <person name="Lipzen A."/>
            <person name="Lesage-Meessen L."/>
            <person name="Navarro D."/>
            <person name="Riley R."/>
            <person name="Grigoriev I.V."/>
            <person name="Zhou S."/>
            <person name="Raouche S."/>
            <person name="Rosso M.N."/>
        </authorList>
    </citation>
    <scope>NUCLEOTIDE SEQUENCE [LARGE SCALE GENOMIC DNA]</scope>
    <source>
        <strain evidence="14 15">BRFM 1820</strain>
    </source>
</reference>
<evidence type="ECO:0000256" key="1">
    <source>
        <dbReference type="ARBA" id="ARBA00005575"/>
    </source>
</evidence>
<dbReference type="Gene3D" id="2.60.200.20">
    <property type="match status" value="1"/>
</dbReference>
<dbReference type="FunFam" id="1.10.510.10:FF:000571">
    <property type="entry name" value="Maternal embryonic leucine zipper kinase"/>
    <property type="match status" value="1"/>
</dbReference>
<dbReference type="AlphaFoldDB" id="A0A371CKQ0"/>
<dbReference type="SMART" id="SM00240">
    <property type="entry name" value="FHA"/>
    <property type="match status" value="1"/>
</dbReference>
<dbReference type="InterPro" id="IPR030616">
    <property type="entry name" value="Aur-like"/>
</dbReference>
<feature type="region of interest" description="Disordered" evidence="11">
    <location>
        <begin position="504"/>
        <end position="702"/>
    </location>
</feature>
<keyword evidence="2" id="KW-0723">Serine/threonine-protein kinase</keyword>
<gene>
    <name evidence="14" type="ORF">OH76DRAFT_284447</name>
</gene>
<dbReference type="CDD" id="cd00060">
    <property type="entry name" value="FHA"/>
    <property type="match status" value="1"/>
</dbReference>
<dbReference type="CDD" id="cd05117">
    <property type="entry name" value="STKc_CAMK"/>
    <property type="match status" value="1"/>
</dbReference>
<dbReference type="InterPro" id="IPR000253">
    <property type="entry name" value="FHA_dom"/>
</dbReference>
<feature type="binding site" evidence="8">
    <location>
        <begin position="312"/>
        <end position="313"/>
    </location>
    <ligand>
        <name>ATP</name>
        <dbReference type="ChEBI" id="CHEBI:30616"/>
    </ligand>
</feature>
<feature type="compositionally biased region" description="Basic and acidic residues" evidence="11">
    <location>
        <begin position="1"/>
        <end position="10"/>
    </location>
</feature>
<organism evidence="14 15">
    <name type="scientific">Lentinus brumalis</name>
    <dbReference type="NCBI Taxonomy" id="2498619"/>
    <lineage>
        <taxon>Eukaryota</taxon>
        <taxon>Fungi</taxon>
        <taxon>Dikarya</taxon>
        <taxon>Basidiomycota</taxon>
        <taxon>Agaricomycotina</taxon>
        <taxon>Agaricomycetes</taxon>
        <taxon>Polyporales</taxon>
        <taxon>Polyporaceae</taxon>
        <taxon>Lentinus</taxon>
    </lineage>
</organism>
<dbReference type="Gene3D" id="1.10.510.10">
    <property type="entry name" value="Transferase(Phosphotransferase) domain 1"/>
    <property type="match status" value="1"/>
</dbReference>
<dbReference type="SUPFAM" id="SSF56112">
    <property type="entry name" value="Protein kinase-like (PK-like)"/>
    <property type="match status" value="1"/>
</dbReference>
<name>A0A371CKQ0_9APHY</name>
<evidence type="ECO:0000256" key="3">
    <source>
        <dbReference type="ARBA" id="ARBA00022679"/>
    </source>
</evidence>
<dbReference type="InterPro" id="IPR011009">
    <property type="entry name" value="Kinase-like_dom_sf"/>
</dbReference>
<evidence type="ECO:0000256" key="6">
    <source>
        <dbReference type="ARBA" id="ARBA00022840"/>
    </source>
</evidence>
<dbReference type="InterPro" id="IPR017441">
    <property type="entry name" value="Protein_kinase_ATP_BS"/>
</dbReference>
<feature type="compositionally biased region" description="Low complexity" evidence="11">
    <location>
        <begin position="660"/>
        <end position="672"/>
    </location>
</feature>
<comment type="similarity">
    <text evidence="1">Belongs to the protein kinase superfamily. CAMK Ser/Thr protein kinase family. CHEK2 subfamily.</text>
</comment>
<dbReference type="InterPro" id="IPR000719">
    <property type="entry name" value="Prot_kinase_dom"/>
</dbReference>
<feature type="active site" description="Proton acceptor" evidence="7">
    <location>
        <position position="308"/>
    </location>
</feature>
<feature type="compositionally biased region" description="Low complexity" evidence="11">
    <location>
        <begin position="14"/>
        <end position="28"/>
    </location>
</feature>
<feature type="domain" description="FHA" evidence="12">
    <location>
        <begin position="60"/>
        <end position="116"/>
    </location>
</feature>
<evidence type="ECO:0000259" key="13">
    <source>
        <dbReference type="PROSITE" id="PS50011"/>
    </source>
</evidence>
<evidence type="ECO:0000256" key="4">
    <source>
        <dbReference type="ARBA" id="ARBA00022741"/>
    </source>
</evidence>
<feature type="compositionally biased region" description="Low complexity" evidence="11">
    <location>
        <begin position="626"/>
        <end position="636"/>
    </location>
</feature>
<dbReference type="PROSITE" id="PS00107">
    <property type="entry name" value="PROTEIN_KINASE_ATP"/>
    <property type="match status" value="1"/>
</dbReference>
<dbReference type="PROSITE" id="PS50011">
    <property type="entry name" value="PROTEIN_KINASE_DOM"/>
    <property type="match status" value="1"/>
</dbReference>
<feature type="binding site" evidence="8">
    <location>
        <position position="328"/>
    </location>
    <ligand>
        <name>ATP</name>
        <dbReference type="ChEBI" id="CHEBI:30616"/>
    </ligand>
</feature>
<evidence type="ECO:0000259" key="12">
    <source>
        <dbReference type="PROSITE" id="PS50006"/>
    </source>
</evidence>
<keyword evidence="5" id="KW-0418">Kinase</keyword>
<dbReference type="Proteomes" id="UP000256964">
    <property type="component" value="Unassembled WGS sequence"/>
</dbReference>
<dbReference type="STRING" id="139420.A0A371CKQ0"/>
<keyword evidence="3" id="KW-0808">Transferase</keyword>
<feature type="compositionally biased region" description="Acidic residues" evidence="11">
    <location>
        <begin position="504"/>
        <end position="513"/>
    </location>
</feature>
<dbReference type="OrthoDB" id="10252171at2759"/>
<dbReference type="Pfam" id="PF00498">
    <property type="entry name" value="FHA"/>
    <property type="match status" value="1"/>
</dbReference>
<feature type="cross-link" description="Glycyl lysine isopeptide (Lys-Gly) (interchain with G-Cter in SUMO2)" evidence="9">
    <location>
        <position position="310"/>
    </location>
</feature>
<proteinExistence type="inferred from homology"/>
<evidence type="ECO:0000313" key="14">
    <source>
        <dbReference type="EMBL" id="RDX40855.1"/>
    </source>
</evidence>
<feature type="domain" description="Protein kinase" evidence="13">
    <location>
        <begin position="167"/>
        <end position="447"/>
    </location>
</feature>